<feature type="domain" description="ZZ-type" evidence="6">
    <location>
        <begin position="8"/>
        <end position="65"/>
    </location>
</feature>
<dbReference type="GO" id="GO:0008270">
    <property type="term" value="F:zinc ion binding"/>
    <property type="evidence" value="ECO:0007669"/>
    <property type="project" value="UniProtKB-KW"/>
</dbReference>
<feature type="region of interest" description="Disordered" evidence="5">
    <location>
        <begin position="82"/>
        <end position="119"/>
    </location>
</feature>
<dbReference type="Pfam" id="PF24355">
    <property type="entry name" value="DUF7514"/>
    <property type="match status" value="1"/>
</dbReference>
<dbReference type="InterPro" id="IPR055936">
    <property type="entry name" value="DUF7514"/>
</dbReference>
<dbReference type="AlphaFoldDB" id="A0A9P6CMM7"/>
<dbReference type="SUPFAM" id="SSF57850">
    <property type="entry name" value="RING/U-box"/>
    <property type="match status" value="1"/>
</dbReference>
<evidence type="ECO:0000256" key="2">
    <source>
        <dbReference type="ARBA" id="ARBA00022771"/>
    </source>
</evidence>
<reference evidence="7" key="1">
    <citation type="submission" date="2020-11" db="EMBL/GenBank/DDBJ databases">
        <authorList>
            <consortium name="DOE Joint Genome Institute"/>
            <person name="Ahrendt S."/>
            <person name="Riley R."/>
            <person name="Andreopoulos W."/>
            <person name="Labutti K."/>
            <person name="Pangilinan J."/>
            <person name="Ruiz-Duenas F.J."/>
            <person name="Barrasa J.M."/>
            <person name="Sanchez-Garcia M."/>
            <person name="Camarero S."/>
            <person name="Miyauchi S."/>
            <person name="Serrano A."/>
            <person name="Linde D."/>
            <person name="Babiker R."/>
            <person name="Drula E."/>
            <person name="Ayuso-Fernandez I."/>
            <person name="Pacheco R."/>
            <person name="Padilla G."/>
            <person name="Ferreira P."/>
            <person name="Barriuso J."/>
            <person name="Kellner H."/>
            <person name="Castanera R."/>
            <person name="Alfaro M."/>
            <person name="Ramirez L."/>
            <person name="Pisabarro A.G."/>
            <person name="Kuo A."/>
            <person name="Tritt A."/>
            <person name="Lipzen A."/>
            <person name="He G."/>
            <person name="Yan M."/>
            <person name="Ng V."/>
            <person name="Cullen D."/>
            <person name="Martin F."/>
            <person name="Rosso M.-N."/>
            <person name="Henrissat B."/>
            <person name="Hibbett D."/>
            <person name="Martinez A.T."/>
            <person name="Grigoriev I.V."/>
        </authorList>
    </citation>
    <scope>NUCLEOTIDE SEQUENCE</scope>
    <source>
        <strain evidence="7">CBS 247.69</strain>
    </source>
</reference>
<dbReference type="PROSITE" id="PS50135">
    <property type="entry name" value="ZF_ZZ_2"/>
    <property type="match status" value="1"/>
</dbReference>
<evidence type="ECO:0000259" key="6">
    <source>
        <dbReference type="PROSITE" id="PS50135"/>
    </source>
</evidence>
<keyword evidence="2 4" id="KW-0863">Zinc-finger</keyword>
<keyword evidence="1" id="KW-0479">Metal-binding</keyword>
<evidence type="ECO:0000313" key="8">
    <source>
        <dbReference type="Proteomes" id="UP000807353"/>
    </source>
</evidence>
<sequence length="359" mass="39606">MAYPYPQTQNFNCDSCSQGIAPISPRIHCFVCRDHDLCANCAISGRFTKGHLPSHQVQAFSESGNSNGHQPVLSQILITYRLPPTPAQGPQNDNHNPPPPLPPRSVPTNPPYPHTPGPAPIEQPWQIFVHADMSPTPVCVTLLNDIFTYLDPSNTGYLRPEVYSRFEDDMGCLPHENTWKAGMAGAVGMSQEAAGDKFLKNAFDLFSIEHIIQQRTQLSQGGSNKRASQFQRALGTVFNPMGAQVAQASMPLLTRKGFIDVVMIEVLSDPSKSWGSFSRLLRKYDLPRYRTWGELPRSVLPAEPDPRMLQRVASATGASKQQGETALADAQAVALLSARANQIAVDAIGADDRRYYRYY</sequence>
<dbReference type="OrthoDB" id="7873042at2759"/>
<organism evidence="7 8">
    <name type="scientific">Collybia nuda</name>
    <dbReference type="NCBI Taxonomy" id="64659"/>
    <lineage>
        <taxon>Eukaryota</taxon>
        <taxon>Fungi</taxon>
        <taxon>Dikarya</taxon>
        <taxon>Basidiomycota</taxon>
        <taxon>Agaricomycotina</taxon>
        <taxon>Agaricomycetes</taxon>
        <taxon>Agaricomycetidae</taxon>
        <taxon>Agaricales</taxon>
        <taxon>Tricholomatineae</taxon>
        <taxon>Clitocybaceae</taxon>
        <taxon>Collybia</taxon>
    </lineage>
</organism>
<evidence type="ECO:0000313" key="7">
    <source>
        <dbReference type="EMBL" id="KAF9467470.1"/>
    </source>
</evidence>
<protein>
    <recommendedName>
        <fullName evidence="6">ZZ-type domain-containing protein</fullName>
    </recommendedName>
</protein>
<name>A0A9P6CMM7_9AGAR</name>
<dbReference type="CDD" id="cd02249">
    <property type="entry name" value="ZZ"/>
    <property type="match status" value="1"/>
</dbReference>
<evidence type="ECO:0000256" key="1">
    <source>
        <dbReference type="ARBA" id="ARBA00022723"/>
    </source>
</evidence>
<dbReference type="SMART" id="SM00291">
    <property type="entry name" value="ZnF_ZZ"/>
    <property type="match status" value="1"/>
</dbReference>
<comment type="caution">
    <text evidence="7">The sequence shown here is derived from an EMBL/GenBank/DDBJ whole genome shotgun (WGS) entry which is preliminary data.</text>
</comment>
<dbReference type="Pfam" id="PF00569">
    <property type="entry name" value="ZZ"/>
    <property type="match status" value="1"/>
</dbReference>
<feature type="compositionally biased region" description="Pro residues" evidence="5">
    <location>
        <begin position="96"/>
        <end position="119"/>
    </location>
</feature>
<keyword evidence="8" id="KW-1185">Reference proteome</keyword>
<keyword evidence="3" id="KW-0862">Zinc</keyword>
<dbReference type="Proteomes" id="UP000807353">
    <property type="component" value="Unassembled WGS sequence"/>
</dbReference>
<dbReference type="EMBL" id="MU150237">
    <property type="protein sequence ID" value="KAF9467470.1"/>
    <property type="molecule type" value="Genomic_DNA"/>
</dbReference>
<gene>
    <name evidence="7" type="ORF">BDZ94DRAFT_1040999</name>
</gene>
<dbReference type="InterPro" id="IPR000433">
    <property type="entry name" value="Znf_ZZ"/>
</dbReference>
<evidence type="ECO:0000256" key="5">
    <source>
        <dbReference type="SAM" id="MobiDB-lite"/>
    </source>
</evidence>
<dbReference type="Gene3D" id="3.30.60.90">
    <property type="match status" value="1"/>
</dbReference>
<dbReference type="InterPro" id="IPR043145">
    <property type="entry name" value="Znf_ZZ_sf"/>
</dbReference>
<proteinExistence type="predicted"/>
<evidence type="ECO:0000256" key="3">
    <source>
        <dbReference type="ARBA" id="ARBA00022833"/>
    </source>
</evidence>
<evidence type="ECO:0000256" key="4">
    <source>
        <dbReference type="PROSITE-ProRule" id="PRU00228"/>
    </source>
</evidence>
<accession>A0A9P6CMM7</accession>